<evidence type="ECO:0000313" key="2">
    <source>
        <dbReference type="Proteomes" id="UP000605805"/>
    </source>
</evidence>
<comment type="caution">
    <text evidence="1">The sequence shown here is derived from an EMBL/GenBank/DDBJ whole genome shotgun (WGS) entry which is preliminary data.</text>
</comment>
<sequence>MALPFLAGIASTTLLPVIEGLESVINRATKLGGRDLVADLRYVVDPVIEYVVAKLLNLDRAEGKNVMRYVYRVKTPLQNYITAVSMRIVARALKNQISFSDLRAFCREVVYSAGRRVMSLGHSLGLALAALADLDIEILTLLPVMGIKNFVYRVTRHANEEYMSAVDLASQLAAISITILRAYVTNPQKVQRVYSSCEDMVEKLVDDLEAYLDTIALLLNEDNKEALSSLPGVKHG</sequence>
<accession>A0A832YYZ2</accession>
<dbReference type="EMBL" id="DQTV01000109">
    <property type="protein sequence ID" value="HIP57506.1"/>
    <property type="molecule type" value="Genomic_DNA"/>
</dbReference>
<name>A0A832YYZ2_9CREN</name>
<dbReference type="AlphaFoldDB" id="A0A832YYZ2"/>
<protein>
    <submittedName>
        <fullName evidence="1">Uncharacterized protein</fullName>
    </submittedName>
</protein>
<proteinExistence type="predicted"/>
<reference evidence="1" key="1">
    <citation type="journal article" date="2020" name="ISME J.">
        <title>Gammaproteobacteria mediating utilization of methyl-, sulfur- and petroleum organic compounds in deep ocean hydrothermal plumes.</title>
        <authorList>
            <person name="Zhou Z."/>
            <person name="Liu Y."/>
            <person name="Pan J."/>
            <person name="Cron B.R."/>
            <person name="Toner B.M."/>
            <person name="Anantharaman K."/>
            <person name="Breier J.A."/>
            <person name="Dick G.J."/>
            <person name="Li M."/>
        </authorList>
    </citation>
    <scope>NUCLEOTIDE SEQUENCE</scope>
    <source>
        <strain evidence="1">SZUA-1435</strain>
    </source>
</reference>
<organism evidence="1 2">
    <name type="scientific">Ignisphaera aggregans</name>
    <dbReference type="NCBI Taxonomy" id="334771"/>
    <lineage>
        <taxon>Archaea</taxon>
        <taxon>Thermoproteota</taxon>
        <taxon>Thermoprotei</taxon>
        <taxon>Desulfurococcales</taxon>
        <taxon>Desulfurococcaceae</taxon>
        <taxon>Ignisphaera</taxon>
    </lineage>
</organism>
<evidence type="ECO:0000313" key="1">
    <source>
        <dbReference type="EMBL" id="HIP57506.1"/>
    </source>
</evidence>
<gene>
    <name evidence="1" type="ORF">EYH02_05520</name>
</gene>
<dbReference type="Proteomes" id="UP000605805">
    <property type="component" value="Unassembled WGS sequence"/>
</dbReference>